<feature type="transmembrane region" description="Helical" evidence="7">
    <location>
        <begin position="45"/>
        <end position="68"/>
    </location>
</feature>
<gene>
    <name evidence="8" type="ORF">NBH00_04465</name>
</gene>
<evidence type="ECO:0000256" key="7">
    <source>
        <dbReference type="SAM" id="Phobius"/>
    </source>
</evidence>
<evidence type="ECO:0000313" key="8">
    <source>
        <dbReference type="EMBL" id="UTI65472.1"/>
    </source>
</evidence>
<evidence type="ECO:0000256" key="4">
    <source>
        <dbReference type="ARBA" id="ARBA00022692"/>
    </source>
</evidence>
<feature type="transmembrane region" description="Helical" evidence="7">
    <location>
        <begin position="340"/>
        <end position="360"/>
    </location>
</feature>
<feature type="transmembrane region" description="Helical" evidence="7">
    <location>
        <begin position="277"/>
        <end position="295"/>
    </location>
</feature>
<evidence type="ECO:0000256" key="2">
    <source>
        <dbReference type="ARBA" id="ARBA00022448"/>
    </source>
</evidence>
<feature type="transmembrane region" description="Helical" evidence="7">
    <location>
        <begin position="366"/>
        <end position="385"/>
    </location>
</feature>
<evidence type="ECO:0000256" key="1">
    <source>
        <dbReference type="ARBA" id="ARBA00004651"/>
    </source>
</evidence>
<feature type="transmembrane region" description="Helical" evidence="7">
    <location>
        <begin position="106"/>
        <end position="127"/>
    </location>
</feature>
<keyword evidence="4 7" id="KW-0812">Transmembrane</keyword>
<feature type="transmembrane region" description="Helical" evidence="7">
    <location>
        <begin position="173"/>
        <end position="193"/>
    </location>
</feature>
<protein>
    <submittedName>
        <fullName evidence="8">MFS transporter</fullName>
    </submittedName>
</protein>
<organism evidence="8 9">
    <name type="scientific">Paraconexibacter antarcticus</name>
    <dbReference type="NCBI Taxonomy" id="2949664"/>
    <lineage>
        <taxon>Bacteria</taxon>
        <taxon>Bacillati</taxon>
        <taxon>Actinomycetota</taxon>
        <taxon>Thermoleophilia</taxon>
        <taxon>Solirubrobacterales</taxon>
        <taxon>Paraconexibacteraceae</taxon>
        <taxon>Paraconexibacter</taxon>
    </lineage>
</organism>
<feature type="transmembrane region" description="Helical" evidence="7">
    <location>
        <begin position="214"/>
        <end position="236"/>
    </location>
</feature>
<dbReference type="Proteomes" id="UP001056035">
    <property type="component" value="Chromosome"/>
</dbReference>
<keyword evidence="6 7" id="KW-0472">Membrane</keyword>
<dbReference type="Pfam" id="PF07690">
    <property type="entry name" value="MFS_1"/>
    <property type="match status" value="1"/>
</dbReference>
<dbReference type="Gene3D" id="1.20.1250.20">
    <property type="entry name" value="MFS general substrate transporter like domains"/>
    <property type="match status" value="1"/>
</dbReference>
<name>A0ABY5DXS2_9ACTN</name>
<dbReference type="EMBL" id="CP098502">
    <property type="protein sequence ID" value="UTI65472.1"/>
    <property type="molecule type" value="Genomic_DNA"/>
</dbReference>
<dbReference type="InterPro" id="IPR005829">
    <property type="entry name" value="Sugar_transporter_CS"/>
</dbReference>
<keyword evidence="9" id="KW-1185">Reference proteome</keyword>
<reference evidence="8 9" key="1">
    <citation type="submission" date="2022-06" db="EMBL/GenBank/DDBJ databases">
        <title>Paraconexibacter antarcticus.</title>
        <authorList>
            <person name="Kim C.S."/>
        </authorList>
    </citation>
    <scope>NUCLEOTIDE SEQUENCE [LARGE SCALE GENOMIC DNA]</scope>
    <source>
        <strain evidence="8 9">02-257</strain>
    </source>
</reference>
<dbReference type="InterPro" id="IPR011701">
    <property type="entry name" value="MFS"/>
</dbReference>
<dbReference type="RefSeq" id="WP_254572152.1">
    <property type="nucleotide sequence ID" value="NZ_CP098502.1"/>
</dbReference>
<dbReference type="InterPro" id="IPR036259">
    <property type="entry name" value="MFS_trans_sf"/>
</dbReference>
<feature type="transmembrane region" description="Helical" evidence="7">
    <location>
        <begin position="80"/>
        <end position="100"/>
    </location>
</feature>
<evidence type="ECO:0000313" key="9">
    <source>
        <dbReference type="Proteomes" id="UP001056035"/>
    </source>
</evidence>
<accession>A0ABY5DXS2</accession>
<dbReference type="InterPro" id="IPR050171">
    <property type="entry name" value="MFS_Transporters"/>
</dbReference>
<proteinExistence type="predicted"/>
<evidence type="ECO:0000256" key="6">
    <source>
        <dbReference type="ARBA" id="ARBA00023136"/>
    </source>
</evidence>
<feature type="transmembrane region" description="Helical" evidence="7">
    <location>
        <begin position="301"/>
        <end position="320"/>
    </location>
</feature>
<feature type="transmembrane region" description="Helical" evidence="7">
    <location>
        <begin position="139"/>
        <end position="161"/>
    </location>
</feature>
<evidence type="ECO:0000256" key="5">
    <source>
        <dbReference type="ARBA" id="ARBA00022989"/>
    </source>
</evidence>
<feature type="transmembrane region" description="Helical" evidence="7">
    <location>
        <begin position="242"/>
        <end position="265"/>
    </location>
</feature>
<keyword evidence="5 7" id="KW-1133">Transmembrane helix</keyword>
<dbReference type="PANTHER" id="PTHR23517">
    <property type="entry name" value="RESISTANCE PROTEIN MDTM, PUTATIVE-RELATED-RELATED"/>
    <property type="match status" value="1"/>
</dbReference>
<evidence type="ECO:0000256" key="3">
    <source>
        <dbReference type="ARBA" id="ARBA00022475"/>
    </source>
</evidence>
<comment type="subcellular location">
    <subcellularLocation>
        <location evidence="1">Cell membrane</location>
        <topology evidence="1">Multi-pass membrane protein</topology>
    </subcellularLocation>
</comment>
<dbReference type="PROSITE" id="PS00216">
    <property type="entry name" value="SUGAR_TRANSPORT_1"/>
    <property type="match status" value="1"/>
</dbReference>
<sequence length="391" mass="39481">MTGREATPGPGPHAWRRVAFGMFAVGWGANQFSSMLVAYKHELHFGAGTLAALFGIYALGLVPGLLLGGPASDRYGRRPLTVAFVALSPLATFGLVLGRHGAEGLALARLLAGACSGVVFAAGSAWVQELSAGTPEGTGARRAAIALTAGFGTGPVVSGLMAQWIGHPLVVPYVPHIVLGLAALVLLPAAPETTTGGHGRVQLRLSRAVRTARFGRVVAPTAPWVFGCAAIAIAVLPGRVGHVSVGLTGVICGLTLGTGVAVQPYARRLEDRYPLRAGRYGLVAAVAGALIGAAAVDGQHLALVVLAAFPLGAGYGLCLVSGLRESERLTAPEERGATLAVYYALTYIGFAVPYLLAALSHLTGDAGALGVAAGGAAVTAAAVQAGQRRAA</sequence>
<dbReference type="SUPFAM" id="SSF103473">
    <property type="entry name" value="MFS general substrate transporter"/>
    <property type="match status" value="1"/>
</dbReference>
<keyword evidence="2" id="KW-0813">Transport</keyword>
<keyword evidence="3" id="KW-1003">Cell membrane</keyword>